<gene>
    <name evidence="10" type="ORF">GT019_04315</name>
</gene>
<evidence type="ECO:0000313" key="11">
    <source>
        <dbReference type="Proteomes" id="UP000665561"/>
    </source>
</evidence>
<comment type="subcellular location">
    <subcellularLocation>
        <location evidence="1">Membrane</location>
        <topology evidence="1">Lipid-anchor</topology>
    </subcellularLocation>
</comment>
<dbReference type="InterPro" id="IPR057336">
    <property type="entry name" value="GerAC_N"/>
</dbReference>
<dbReference type="EMBL" id="JAAAMV010000002">
    <property type="protein sequence ID" value="NBD23087.1"/>
    <property type="molecule type" value="Genomic_DNA"/>
</dbReference>
<comment type="similarity">
    <text evidence="2">Belongs to the GerABKC lipoprotein family.</text>
</comment>
<dbReference type="InterPro" id="IPR008844">
    <property type="entry name" value="Spore_GerAC-like"/>
</dbReference>
<evidence type="ECO:0000256" key="5">
    <source>
        <dbReference type="ARBA" id="ARBA00023136"/>
    </source>
</evidence>
<dbReference type="Proteomes" id="UP000665561">
    <property type="component" value="Unassembled WGS sequence"/>
</dbReference>
<sequence>MKRKRAMSVVVVVICCLLTGCWDKKEINDLAIVDAIGVDIDPDSGERLVYFQIVNPPGVGGKSGESSKASVYTYKMSSIDSVSGFTVFANKQIPRMIFSNDVQLYIMTLRYSQKYYREILDFIESNPTRRSTGYFVATDAPIDTIMNTIVPVERVPGRAMRSMIELQQKVSGVYGKHIRARDAINGLSRNRPIVIPFVSVMNDKVNPQFAKLEAINAPYKSVVFDGGAVYVKDRLTGKIDYETNNLSNLLSGDADRYLLNYSDGEGGIEVMLEDPIIDRKLAIAGDTPILSLNINASLRIYLDNRTKDSDYFDVHEIERLMTKEFEKRCLKLVQLTRKKSWDLLGIQDQIDRKRSKVWSGYKTDSNAWKKTDVHISADFKVKWLGRTKSSYGRSESK</sequence>
<accession>A0ABW9XKG1</accession>
<evidence type="ECO:0000256" key="7">
    <source>
        <dbReference type="ARBA" id="ARBA00023288"/>
    </source>
</evidence>
<evidence type="ECO:0000256" key="2">
    <source>
        <dbReference type="ARBA" id="ARBA00007886"/>
    </source>
</evidence>
<keyword evidence="7" id="KW-0449">Lipoprotein</keyword>
<evidence type="ECO:0000259" key="8">
    <source>
        <dbReference type="Pfam" id="PF05504"/>
    </source>
</evidence>
<dbReference type="PANTHER" id="PTHR35789:SF1">
    <property type="entry name" value="SPORE GERMINATION PROTEIN B3"/>
    <property type="match status" value="1"/>
</dbReference>
<organism evidence="10 11">
    <name type="scientific">Paenibacillus glycinis</name>
    <dbReference type="NCBI Taxonomy" id="2697035"/>
    <lineage>
        <taxon>Bacteria</taxon>
        <taxon>Bacillati</taxon>
        <taxon>Bacillota</taxon>
        <taxon>Bacilli</taxon>
        <taxon>Bacillales</taxon>
        <taxon>Paenibacillaceae</taxon>
        <taxon>Paenibacillus</taxon>
    </lineage>
</organism>
<evidence type="ECO:0000256" key="3">
    <source>
        <dbReference type="ARBA" id="ARBA00022544"/>
    </source>
</evidence>
<dbReference type="PROSITE" id="PS51257">
    <property type="entry name" value="PROKAR_LIPOPROTEIN"/>
    <property type="match status" value="1"/>
</dbReference>
<dbReference type="InterPro" id="IPR046953">
    <property type="entry name" value="Spore_GerAC-like_C"/>
</dbReference>
<keyword evidence="11" id="KW-1185">Reference proteome</keyword>
<keyword evidence="3" id="KW-0309">Germination</keyword>
<evidence type="ECO:0000256" key="4">
    <source>
        <dbReference type="ARBA" id="ARBA00022729"/>
    </source>
</evidence>
<evidence type="ECO:0000256" key="1">
    <source>
        <dbReference type="ARBA" id="ARBA00004635"/>
    </source>
</evidence>
<dbReference type="Pfam" id="PF05504">
    <property type="entry name" value="Spore_GerAC"/>
    <property type="match status" value="1"/>
</dbReference>
<dbReference type="NCBIfam" id="TIGR02887">
    <property type="entry name" value="spore_ger_x_C"/>
    <property type="match status" value="1"/>
</dbReference>
<dbReference type="InterPro" id="IPR038501">
    <property type="entry name" value="Spore_GerAC_C_sf"/>
</dbReference>
<name>A0ABW9XKG1_9BACL</name>
<feature type="domain" description="Spore germination GerAC-like C-terminal" evidence="8">
    <location>
        <begin position="225"/>
        <end position="381"/>
    </location>
</feature>
<keyword evidence="4" id="KW-0732">Signal</keyword>
<dbReference type="Gene3D" id="3.30.300.210">
    <property type="entry name" value="Nutrient germinant receptor protein C, domain 3"/>
    <property type="match status" value="1"/>
</dbReference>
<feature type="domain" description="Spore germination protein N-terminal" evidence="9">
    <location>
        <begin position="23"/>
        <end position="199"/>
    </location>
</feature>
<dbReference type="PANTHER" id="PTHR35789">
    <property type="entry name" value="SPORE GERMINATION PROTEIN B3"/>
    <property type="match status" value="1"/>
</dbReference>
<dbReference type="RefSeq" id="WP_161741530.1">
    <property type="nucleotide sequence ID" value="NZ_JAAAMV010000002.1"/>
</dbReference>
<comment type="caution">
    <text evidence="10">The sequence shown here is derived from an EMBL/GenBank/DDBJ whole genome shotgun (WGS) entry which is preliminary data.</text>
</comment>
<evidence type="ECO:0000259" key="9">
    <source>
        <dbReference type="Pfam" id="PF25198"/>
    </source>
</evidence>
<proteinExistence type="inferred from homology"/>
<dbReference type="Pfam" id="PF25198">
    <property type="entry name" value="Spore_GerAC_N"/>
    <property type="match status" value="1"/>
</dbReference>
<protein>
    <submittedName>
        <fullName evidence="10">Ger(X)C family spore germination protein</fullName>
    </submittedName>
</protein>
<keyword evidence="5" id="KW-0472">Membrane</keyword>
<evidence type="ECO:0000256" key="6">
    <source>
        <dbReference type="ARBA" id="ARBA00023139"/>
    </source>
</evidence>
<evidence type="ECO:0000313" key="10">
    <source>
        <dbReference type="EMBL" id="NBD23087.1"/>
    </source>
</evidence>
<keyword evidence="6" id="KW-0564">Palmitate</keyword>
<reference evidence="10 11" key="1">
    <citation type="submission" date="2020-01" db="EMBL/GenBank/DDBJ databases">
        <title>Paenibacillus soybeanensis sp. nov. isolated from the nodules of soybean (Glycine max(L.) Merr).</title>
        <authorList>
            <person name="Wang H."/>
        </authorList>
    </citation>
    <scope>NUCLEOTIDE SEQUENCE [LARGE SCALE GENOMIC DNA]</scope>
    <source>
        <strain evidence="10 11">T1</strain>
    </source>
</reference>